<evidence type="ECO:0000313" key="2">
    <source>
        <dbReference type="EMBL" id="TDS15140.1"/>
    </source>
</evidence>
<name>A0A4R7D2X9_9FLAO</name>
<gene>
    <name evidence="2" type="ORF">DFQ03_1778</name>
</gene>
<accession>A0A4R7D2X9</accession>
<reference evidence="2 3" key="1">
    <citation type="submission" date="2019-03" db="EMBL/GenBank/DDBJ databases">
        <title>Genomic Encyclopedia of Type Strains, Phase III (KMG-III): the genomes of soil and plant-associated and newly described type strains.</title>
        <authorList>
            <person name="Whitman W."/>
        </authorList>
    </citation>
    <scope>NUCLEOTIDE SEQUENCE [LARGE SCALE GENOMIC DNA]</scope>
    <source>
        <strain evidence="2 3">CECT 8455</strain>
    </source>
</reference>
<keyword evidence="3" id="KW-1185">Reference proteome</keyword>
<proteinExistence type="predicted"/>
<comment type="caution">
    <text evidence="2">The sequence shown here is derived from an EMBL/GenBank/DDBJ whole genome shotgun (WGS) entry which is preliminary data.</text>
</comment>
<feature type="transmembrane region" description="Helical" evidence="1">
    <location>
        <begin position="37"/>
        <end position="57"/>
    </location>
</feature>
<dbReference type="EMBL" id="SNZW01000014">
    <property type="protein sequence ID" value="TDS15140.1"/>
    <property type="molecule type" value="Genomic_DNA"/>
</dbReference>
<sequence>MSLVNWSLRVQAKTRSSFEKVKPSTQTSLKYISYTRYYHAILHVLSPFSGTLAGFVLRVA</sequence>
<evidence type="ECO:0000256" key="1">
    <source>
        <dbReference type="SAM" id="Phobius"/>
    </source>
</evidence>
<keyword evidence="1" id="KW-1133">Transmembrane helix</keyword>
<protein>
    <submittedName>
        <fullName evidence="2">Uncharacterized protein</fullName>
    </submittedName>
</protein>
<dbReference type="Proteomes" id="UP000295274">
    <property type="component" value="Unassembled WGS sequence"/>
</dbReference>
<evidence type="ECO:0000313" key="3">
    <source>
        <dbReference type="Proteomes" id="UP000295274"/>
    </source>
</evidence>
<dbReference type="AlphaFoldDB" id="A0A4R7D2X9"/>
<keyword evidence="1" id="KW-0472">Membrane</keyword>
<keyword evidence="1" id="KW-0812">Transmembrane</keyword>
<organism evidence="2 3">
    <name type="scientific">Maribacter caenipelagi</name>
    <dbReference type="NCBI Taxonomy" id="1447781"/>
    <lineage>
        <taxon>Bacteria</taxon>
        <taxon>Pseudomonadati</taxon>
        <taxon>Bacteroidota</taxon>
        <taxon>Flavobacteriia</taxon>
        <taxon>Flavobacteriales</taxon>
        <taxon>Flavobacteriaceae</taxon>
        <taxon>Maribacter</taxon>
    </lineage>
</organism>